<gene>
    <name evidence="1" type="ORF">SAMN05518684_12232</name>
</gene>
<dbReference type="STRING" id="1601833.SAMN05518684_12232"/>
<dbReference type="AlphaFoldDB" id="A0A1H9WZW5"/>
<accession>A0A1H9WZW5</accession>
<evidence type="ECO:0000313" key="1">
    <source>
        <dbReference type="EMBL" id="SES39450.1"/>
    </source>
</evidence>
<protein>
    <recommendedName>
        <fullName evidence="3">Thioredoxin</fullName>
    </recommendedName>
</protein>
<dbReference type="OrthoDB" id="2878533at2"/>
<evidence type="ECO:0000313" key="2">
    <source>
        <dbReference type="Proteomes" id="UP000198571"/>
    </source>
</evidence>
<dbReference type="Gene3D" id="3.40.30.10">
    <property type="entry name" value="Glutaredoxin"/>
    <property type="match status" value="1"/>
</dbReference>
<dbReference type="InterPro" id="IPR036249">
    <property type="entry name" value="Thioredoxin-like_sf"/>
</dbReference>
<evidence type="ECO:0008006" key="3">
    <source>
        <dbReference type="Google" id="ProtNLM"/>
    </source>
</evidence>
<reference evidence="2" key="1">
    <citation type="submission" date="2016-10" db="EMBL/GenBank/DDBJ databases">
        <authorList>
            <person name="Varghese N."/>
            <person name="Submissions S."/>
        </authorList>
    </citation>
    <scope>NUCLEOTIDE SEQUENCE [LARGE SCALE GENOMIC DNA]</scope>
    <source>
        <strain evidence="2">S9</strain>
    </source>
</reference>
<sequence>MNHLCVIILMTSCLYMSSCQSDNISSDYSFLEESQDDKVPETLLFSNNTDIQEEHNYYDALRTVQKKYPDRLNSTHIVSESDHSLVNYYGIDTFPTLLLVEDLEVKLRIEGANEFSSILNELKYTLLDD</sequence>
<proteinExistence type="predicted"/>
<keyword evidence="2" id="KW-1185">Reference proteome</keyword>
<dbReference type="Proteomes" id="UP000198571">
    <property type="component" value="Unassembled WGS sequence"/>
</dbReference>
<dbReference type="RefSeq" id="WP_093055588.1">
    <property type="nucleotide sequence ID" value="NZ_FOGT01000022.1"/>
</dbReference>
<name>A0A1H9WZW5_9BACI</name>
<dbReference type="SUPFAM" id="SSF52833">
    <property type="entry name" value="Thioredoxin-like"/>
    <property type="match status" value="1"/>
</dbReference>
<dbReference type="EMBL" id="FOGT01000022">
    <property type="protein sequence ID" value="SES39450.1"/>
    <property type="molecule type" value="Genomic_DNA"/>
</dbReference>
<organism evidence="1 2">
    <name type="scientific">Salipaludibacillus aurantiacus</name>
    <dbReference type="NCBI Taxonomy" id="1601833"/>
    <lineage>
        <taxon>Bacteria</taxon>
        <taxon>Bacillati</taxon>
        <taxon>Bacillota</taxon>
        <taxon>Bacilli</taxon>
        <taxon>Bacillales</taxon>
        <taxon>Bacillaceae</taxon>
    </lineage>
</organism>